<organism evidence="1 2">
    <name type="scientific">Holothuria leucospilota</name>
    <name type="common">Black long sea cucumber</name>
    <name type="synonym">Mertensiothuria leucospilota</name>
    <dbReference type="NCBI Taxonomy" id="206669"/>
    <lineage>
        <taxon>Eukaryota</taxon>
        <taxon>Metazoa</taxon>
        <taxon>Echinodermata</taxon>
        <taxon>Eleutherozoa</taxon>
        <taxon>Echinozoa</taxon>
        <taxon>Holothuroidea</taxon>
        <taxon>Aspidochirotacea</taxon>
        <taxon>Aspidochirotida</taxon>
        <taxon>Holothuriidae</taxon>
        <taxon>Holothuria</taxon>
    </lineage>
</organism>
<evidence type="ECO:0000313" key="1">
    <source>
        <dbReference type="EMBL" id="KAJ8041622.1"/>
    </source>
</evidence>
<proteinExistence type="predicted"/>
<dbReference type="PANTHER" id="PTHR46670:SF3">
    <property type="entry name" value="ENDONUCLEASE_EXONUCLEASE_PHOSPHATASE DOMAIN-CONTAINING PROTEIN"/>
    <property type="match status" value="1"/>
</dbReference>
<reference evidence="1" key="1">
    <citation type="submission" date="2021-10" db="EMBL/GenBank/DDBJ databases">
        <title>Tropical sea cucumber genome reveals ecological adaptation and Cuvierian tubules defense mechanism.</title>
        <authorList>
            <person name="Chen T."/>
        </authorList>
    </citation>
    <scope>NUCLEOTIDE SEQUENCE</scope>
    <source>
        <strain evidence="1">Nanhai2018</strain>
        <tissue evidence="1">Muscle</tissue>
    </source>
</reference>
<dbReference type="Proteomes" id="UP001152320">
    <property type="component" value="Chromosome 5"/>
</dbReference>
<dbReference type="AlphaFoldDB" id="A0A9Q1HA56"/>
<accession>A0A9Q1HA56</accession>
<protein>
    <submittedName>
        <fullName evidence="1">Uncharacterized protein</fullName>
    </submittedName>
</protein>
<dbReference type="EMBL" id="JAIZAY010000005">
    <property type="protein sequence ID" value="KAJ8041622.1"/>
    <property type="molecule type" value="Genomic_DNA"/>
</dbReference>
<dbReference type="PANTHER" id="PTHR46670">
    <property type="entry name" value="ENDO/EXONUCLEASE/PHOSPHATASE DOMAIN-CONTAINING PROTEIN"/>
    <property type="match status" value="1"/>
</dbReference>
<gene>
    <name evidence="1" type="ORF">HOLleu_12492</name>
</gene>
<keyword evidence="2" id="KW-1185">Reference proteome</keyword>
<dbReference type="OrthoDB" id="416454at2759"/>
<evidence type="ECO:0000313" key="2">
    <source>
        <dbReference type="Proteomes" id="UP001152320"/>
    </source>
</evidence>
<name>A0A9Q1HA56_HOLLE</name>
<comment type="caution">
    <text evidence="1">The sequence shown here is derived from an EMBL/GenBank/DDBJ whole genome shotgun (WGS) entry which is preliminary data.</text>
</comment>
<sequence>MDVENDAEKIKFSYLLDTFGLEQHVTQATHRSGHILDLLISKQGDRDLRIENTQTTGEISDHQVVRANLTLMKPKILRSNIWVHSTKTMDTNAFRDDMMEWVNTLVPRELSTEQLAECYNSGLTEIFNRHAPLKKTKITSRPRPEWINDELLALKRRVRQAERKSKVTQNEEHILAWKQMKIDYRKTLRFTKSNYVNDKIASCGNDSKQLFITVNELLGRGKPNPLPDHNNDGELAELFNDFFISKIQRIRDSMDGEELFIPSVHSSSSFTDLESCSEKAVHKIISNMKSTTCGSDPLPTKYVKNNIDILLPLITKIVNLSLSRGEFSSLWKTSIIIPLLKKSTLDHEIKNYRPVNNLPWISKVVEPLITFRKCLLNRIVIITAYGHMTNKGFRYLQLK</sequence>